<accession>A0ABS0INF0</accession>
<comment type="caution">
    <text evidence="1">The sequence shown here is derived from an EMBL/GenBank/DDBJ whole genome shotgun (WGS) entry which is preliminary data.</text>
</comment>
<evidence type="ECO:0000313" key="1">
    <source>
        <dbReference type="EMBL" id="MBF9239886.1"/>
    </source>
</evidence>
<reference evidence="1 2" key="1">
    <citation type="submission" date="2020-11" db="EMBL/GenBank/DDBJ databases">
        <authorList>
            <person name="Kim M.K."/>
        </authorList>
    </citation>
    <scope>NUCLEOTIDE SEQUENCE [LARGE SCALE GENOMIC DNA]</scope>
    <source>
        <strain evidence="1 2">BT683</strain>
    </source>
</reference>
<proteinExistence type="predicted"/>
<dbReference type="Proteomes" id="UP000597617">
    <property type="component" value="Unassembled WGS sequence"/>
</dbReference>
<name>A0ABS0INF0_9BACT</name>
<gene>
    <name evidence="1" type="ORF">I2I05_21015</name>
</gene>
<sequence length="190" mass="21694">MGMDAYLMADNHEELYAVMDQEPRQRYNLSRTFYHFMCRPHVSEGTPELDQIGALTGVDIQPLSQMETYPDEMSREWALEQAASETERQQILQEAETAKANLTGNIDKVLATLEELMSALATLDNLPSLLDHGRRDTLDSPRYFADFLREAGEGEIDYLDNNFGQDLRVIKRFLEFAKSHGSAIVYFAYA</sequence>
<organism evidence="1 2">
    <name type="scientific">Hymenobacter jeongseonensis</name>
    <dbReference type="NCBI Taxonomy" id="2791027"/>
    <lineage>
        <taxon>Bacteria</taxon>
        <taxon>Pseudomonadati</taxon>
        <taxon>Bacteroidota</taxon>
        <taxon>Cytophagia</taxon>
        <taxon>Cytophagales</taxon>
        <taxon>Hymenobacteraceae</taxon>
        <taxon>Hymenobacter</taxon>
    </lineage>
</organism>
<dbReference type="EMBL" id="JADQDQ010000020">
    <property type="protein sequence ID" value="MBF9239886.1"/>
    <property type="molecule type" value="Genomic_DNA"/>
</dbReference>
<keyword evidence="2" id="KW-1185">Reference proteome</keyword>
<protein>
    <submittedName>
        <fullName evidence="1">Uncharacterized protein</fullName>
    </submittedName>
</protein>
<evidence type="ECO:0000313" key="2">
    <source>
        <dbReference type="Proteomes" id="UP000597617"/>
    </source>
</evidence>